<dbReference type="InterPro" id="IPR036188">
    <property type="entry name" value="FAD/NAD-bd_sf"/>
</dbReference>
<dbReference type="RefSeq" id="WP_041045021.1">
    <property type="nucleotide sequence ID" value="NZ_JXAK01000002.1"/>
</dbReference>
<reference evidence="3 4" key="1">
    <citation type="submission" date="2014-12" db="EMBL/GenBank/DDBJ databases">
        <title>Draft genome sequence of Paenibacillus kamchatkensis strain B-2647.</title>
        <authorList>
            <person name="Karlyshev A.V."/>
            <person name="Kudryashova E.B."/>
        </authorList>
    </citation>
    <scope>NUCLEOTIDE SEQUENCE [LARGE SCALE GENOMIC DNA]</scope>
    <source>
        <strain evidence="3 4">VKM B-2647</strain>
    </source>
</reference>
<dbReference type="PANTHER" id="PTHR43734">
    <property type="entry name" value="PHYTOENE DESATURASE"/>
    <property type="match status" value="1"/>
</dbReference>
<evidence type="ECO:0000313" key="3">
    <source>
        <dbReference type="EMBL" id="KIL42269.1"/>
    </source>
</evidence>
<gene>
    <name evidence="3" type="ORF">SD70_01675</name>
</gene>
<dbReference type="EMBL" id="JXAK01000002">
    <property type="protein sequence ID" value="KIL42269.1"/>
    <property type="molecule type" value="Genomic_DNA"/>
</dbReference>
<evidence type="ECO:0000256" key="1">
    <source>
        <dbReference type="ARBA" id="ARBA00038322"/>
    </source>
</evidence>
<dbReference type="Proteomes" id="UP000031967">
    <property type="component" value="Unassembled WGS sequence"/>
</dbReference>
<dbReference type="PANTHER" id="PTHR43734:SF1">
    <property type="entry name" value="PHYTOENE DESATURASE"/>
    <property type="match status" value="1"/>
</dbReference>
<dbReference type="Gene3D" id="3.50.50.60">
    <property type="entry name" value="FAD/NAD(P)-binding domain"/>
    <property type="match status" value="1"/>
</dbReference>
<protein>
    <recommendedName>
        <fullName evidence="2">Amine oxidase domain-containing protein</fullName>
    </recommendedName>
</protein>
<dbReference type="Pfam" id="PF01593">
    <property type="entry name" value="Amino_oxidase"/>
    <property type="match status" value="1"/>
</dbReference>
<dbReference type="PRINTS" id="PR00368">
    <property type="entry name" value="FADPNR"/>
</dbReference>
<accession>A0ABR5AML4</accession>
<feature type="domain" description="Amine oxidase" evidence="2">
    <location>
        <begin position="19"/>
        <end position="426"/>
    </location>
</feature>
<dbReference type="InterPro" id="IPR002937">
    <property type="entry name" value="Amino_oxidase"/>
</dbReference>
<evidence type="ECO:0000313" key="4">
    <source>
        <dbReference type="Proteomes" id="UP000031967"/>
    </source>
</evidence>
<name>A0ABR5AML4_9BACL</name>
<dbReference type="Gene3D" id="3.90.660.50">
    <property type="match status" value="1"/>
</dbReference>
<evidence type="ECO:0000259" key="2">
    <source>
        <dbReference type="Pfam" id="PF01593"/>
    </source>
</evidence>
<keyword evidence="4" id="KW-1185">Reference proteome</keyword>
<comment type="similarity">
    <text evidence="1">Belongs to the carotenoid/retinoid oxidoreductase family. CrtN subfamily.</text>
</comment>
<proteinExistence type="inferred from homology"/>
<comment type="caution">
    <text evidence="3">The sequence shown here is derived from an EMBL/GenBank/DDBJ whole genome shotgun (WGS) entry which is preliminary data.</text>
</comment>
<dbReference type="SUPFAM" id="SSF51905">
    <property type="entry name" value="FAD/NAD(P)-binding domain"/>
    <property type="match status" value="1"/>
</dbReference>
<sequence length="437" mass="46932">MLQQEERIWDAVIIGAGAAGLLASIHLAKAGWSVLVLEKAAAPGGRAVTAKLEGAAVNLGAHALYRDAAQLLREVGVNPSGGVPKLSGSFVFGSVPASFHALPLLGLMLGRTLAWSEKMELLSFAASLRRIETEPLQCVALEQFLRQRVRHQRVRNVIQTFVRVSTYCHAPETVSAGAVLEQLRKASVIYPDGGWQTIVDGLRAQAENNGVALLMHAGAQRISGSTPELAVELKGGERIRARHVLCTAGPKQLLELLDTAPEPAYAAKLRAMTPLYAACLDVVLDGLPVPKTIFALGVDRPLYYSNHSSVARLSPNPNHAVIHAMQYLPAGTQLQGETEAWEQELERLLDFLQPGWRKRIVARRFMPHMLVANAVVTAQDGGLAGRPAPAVAGVPGVYAAGDWVGEEGMLLNASLYSARRAAQCMIESSKAHNGMRE</sequence>
<organism evidence="3 4">
    <name type="scientific">Gordoniibacillus kamchatkensis</name>
    <dbReference type="NCBI Taxonomy" id="1590651"/>
    <lineage>
        <taxon>Bacteria</taxon>
        <taxon>Bacillati</taxon>
        <taxon>Bacillota</taxon>
        <taxon>Bacilli</taxon>
        <taxon>Bacillales</taxon>
        <taxon>Paenibacillaceae</taxon>
        <taxon>Gordoniibacillus</taxon>
    </lineage>
</organism>